<keyword evidence="3" id="KW-1185">Reference proteome</keyword>
<feature type="compositionally biased region" description="Low complexity" evidence="1">
    <location>
        <begin position="134"/>
        <end position="146"/>
    </location>
</feature>
<reference evidence="2" key="2">
    <citation type="submission" date="2020-09" db="EMBL/GenBank/DDBJ databases">
        <authorList>
            <person name="Sun Q."/>
            <person name="Ohkuma M."/>
        </authorList>
    </citation>
    <scope>NUCLEOTIDE SEQUENCE</scope>
    <source>
        <strain evidence="2">JCM 14359</strain>
    </source>
</reference>
<evidence type="ECO:0000313" key="3">
    <source>
        <dbReference type="Proteomes" id="UP000653099"/>
    </source>
</evidence>
<name>A0A830EB06_9EURY</name>
<evidence type="ECO:0000256" key="1">
    <source>
        <dbReference type="SAM" id="MobiDB-lite"/>
    </source>
</evidence>
<organism evidence="2 3">
    <name type="scientific">Halobellus salinus</name>
    <dbReference type="NCBI Taxonomy" id="931585"/>
    <lineage>
        <taxon>Archaea</taxon>
        <taxon>Methanobacteriati</taxon>
        <taxon>Methanobacteriota</taxon>
        <taxon>Stenosarchaea group</taxon>
        <taxon>Halobacteria</taxon>
        <taxon>Halobacteriales</taxon>
        <taxon>Haloferacaceae</taxon>
        <taxon>Halobellus</taxon>
    </lineage>
</organism>
<dbReference type="AlphaFoldDB" id="A0A830EB06"/>
<accession>A0A830EB06</accession>
<dbReference type="RefSeq" id="WP_229663803.1">
    <property type="nucleotide sequence ID" value="NZ_BMOC01000010.1"/>
</dbReference>
<gene>
    <name evidence="2" type="ORF">GCM10008995_17770</name>
</gene>
<protein>
    <submittedName>
        <fullName evidence="2">Uncharacterized protein</fullName>
    </submittedName>
</protein>
<evidence type="ECO:0000313" key="2">
    <source>
        <dbReference type="EMBL" id="GGJ08368.1"/>
    </source>
</evidence>
<comment type="caution">
    <text evidence="2">The sequence shown here is derived from an EMBL/GenBank/DDBJ whole genome shotgun (WGS) entry which is preliminary data.</text>
</comment>
<feature type="region of interest" description="Disordered" evidence="1">
    <location>
        <begin position="120"/>
        <end position="165"/>
    </location>
</feature>
<reference evidence="2" key="1">
    <citation type="journal article" date="2014" name="Int. J. Syst. Evol. Microbiol.">
        <title>Complete genome sequence of Corynebacterium casei LMG S-19264T (=DSM 44701T), isolated from a smear-ripened cheese.</title>
        <authorList>
            <consortium name="US DOE Joint Genome Institute (JGI-PGF)"/>
            <person name="Walter F."/>
            <person name="Albersmeier A."/>
            <person name="Kalinowski J."/>
            <person name="Ruckert C."/>
        </authorList>
    </citation>
    <scope>NUCLEOTIDE SEQUENCE</scope>
    <source>
        <strain evidence="2">JCM 14359</strain>
    </source>
</reference>
<dbReference type="Proteomes" id="UP000653099">
    <property type="component" value="Unassembled WGS sequence"/>
</dbReference>
<dbReference type="EMBL" id="BMOC01000010">
    <property type="protein sequence ID" value="GGJ08368.1"/>
    <property type="molecule type" value="Genomic_DNA"/>
</dbReference>
<sequence>MGGEIVIYQDQNIVSGNEEARVTALQNEFRVSSSGRVTVNLYPTENASITTSDLTGDITVKVPSRLNGSTYWDEAIDTTESDNLSYEGTESYPGESDIYWVVLTVEADALNFNTVGINSAPERQESARQGVGTGSSESTTGEGDSTPAPAQPISEGVSIVSGSTPSGESPFLDFKLKAEDGAYADIVSFEVTKPGNQNNVDPINSLQRTGNEEEVELDPTVTTGNNQAGDWNGKYNIGTDGAESLDTTAIFEDGTEIDVLMGELNKGNVKSTYDLVNSESNSDITVIFYFSDGSKLEVYLRVSKLNT</sequence>
<proteinExistence type="predicted"/>